<evidence type="ECO:0000313" key="1">
    <source>
        <dbReference type="EMBL" id="EHM37768.1"/>
    </source>
</evidence>
<reference evidence="1 2" key="1">
    <citation type="submission" date="2011-08" db="EMBL/GenBank/DDBJ databases">
        <authorList>
            <person name="Weinstock G."/>
            <person name="Sodergren E."/>
            <person name="Clifton S."/>
            <person name="Fulton L."/>
            <person name="Fulton B."/>
            <person name="Courtney L."/>
            <person name="Fronick C."/>
            <person name="Harrison M."/>
            <person name="Strong C."/>
            <person name="Farmer C."/>
            <person name="Delahaunty K."/>
            <person name="Markovic C."/>
            <person name="Hall O."/>
            <person name="Minx P."/>
            <person name="Tomlinson C."/>
            <person name="Mitreva M."/>
            <person name="Hou S."/>
            <person name="Chen J."/>
            <person name="Wollam A."/>
            <person name="Pepin K.H."/>
            <person name="Johnson M."/>
            <person name="Bhonagiri V."/>
            <person name="Zhang X."/>
            <person name="Suruliraj S."/>
            <person name="Warren W."/>
            <person name="Chinwalla A."/>
            <person name="Mardis E.R."/>
            <person name="Wilson R.K."/>
        </authorList>
    </citation>
    <scope>NUCLEOTIDE SEQUENCE [LARGE SCALE GENOMIC DNA]</scope>
    <source>
        <strain evidence="1 2">ATCC 29863</strain>
    </source>
</reference>
<dbReference type="AlphaFoldDB" id="G9YXC4"/>
<organism evidence="1 2">
    <name type="scientific">Flavonifractor plautii ATCC 29863</name>
    <dbReference type="NCBI Taxonomy" id="411475"/>
    <lineage>
        <taxon>Bacteria</taxon>
        <taxon>Bacillati</taxon>
        <taxon>Bacillota</taxon>
        <taxon>Clostridia</taxon>
        <taxon>Eubacteriales</taxon>
        <taxon>Oscillospiraceae</taxon>
        <taxon>Flavonifractor</taxon>
    </lineage>
</organism>
<name>G9YXC4_FLAPL</name>
<dbReference type="EMBL" id="AGCK01000334">
    <property type="protein sequence ID" value="EHM37768.1"/>
    <property type="molecule type" value="Genomic_DNA"/>
</dbReference>
<comment type="caution">
    <text evidence="1">The sequence shown here is derived from an EMBL/GenBank/DDBJ whole genome shotgun (WGS) entry which is preliminary data.</text>
</comment>
<accession>G9YXC4</accession>
<sequence>MNPPCGNAALRICGGTRRRCRCWRQEVFFMSHTAELIAVGTELLLGNIANTPRNP</sequence>
<dbReference type="Proteomes" id="UP000004459">
    <property type="component" value="Unassembled WGS sequence"/>
</dbReference>
<protein>
    <submittedName>
        <fullName evidence="1">Uncharacterized protein</fullName>
    </submittedName>
</protein>
<evidence type="ECO:0000313" key="2">
    <source>
        <dbReference type="Proteomes" id="UP000004459"/>
    </source>
</evidence>
<gene>
    <name evidence="1" type="ORF">HMPREF0372_04192</name>
</gene>
<proteinExistence type="predicted"/>
<dbReference type="HOGENOM" id="CLU_3025635_0_0_9"/>
<dbReference type="PATRIC" id="fig|411475.3.peg.3628"/>